<proteinExistence type="predicted"/>
<gene>
    <name evidence="1" type="ORF">V1517DRAFT_325996</name>
</gene>
<name>A0ACC3TN64_9ASCO</name>
<evidence type="ECO:0000313" key="1">
    <source>
        <dbReference type="EMBL" id="KAK9321563.1"/>
    </source>
</evidence>
<evidence type="ECO:0000313" key="2">
    <source>
        <dbReference type="Proteomes" id="UP001489719"/>
    </source>
</evidence>
<comment type="caution">
    <text evidence="1">The sequence shown here is derived from an EMBL/GenBank/DDBJ whole genome shotgun (WGS) entry which is preliminary data.</text>
</comment>
<keyword evidence="2" id="KW-1185">Reference proteome</keyword>
<dbReference type="EMBL" id="MU970095">
    <property type="protein sequence ID" value="KAK9321563.1"/>
    <property type="molecule type" value="Genomic_DNA"/>
</dbReference>
<protein>
    <submittedName>
        <fullName evidence="1">Uncharacterized protein</fullName>
    </submittedName>
</protein>
<sequence length="337" mass="37773">MSASNGSSYNPPKSFDEIPSYDSLPDKRRFWVWGPPGSRGEGLGMLNLLTPEHVARSAASEIRNGERVGLGWEFHKLEVPPFGRVPFQIKVHPIAHEAFDDEYVMNPQQSSQWDGFRHHSQPTKKSDGLADDCVWFGGTTREEIQTAGNGRIGIQHWAKQGIVGRGILIDYASWAKEKGIKYSSFSLHIITLTEIKEVVKHYKVELRPGDILFIRIGLITEWEDMTAEQRDAYGAASVPHHAGLEESDDMLRWLWDSHFVAVASDAVSWEVFPPQVQEYNHHNHLLAGWGVPIGEMFDLEALAELCHRLGRFSFFVTSVPFNAVGAVSSPPNAVAIF</sequence>
<reference evidence="2" key="1">
    <citation type="journal article" date="2024" name="Front. Bioeng. Biotechnol.">
        <title>Genome-scale model development and genomic sequencing of the oleaginous clade Lipomyces.</title>
        <authorList>
            <person name="Czajka J.J."/>
            <person name="Han Y."/>
            <person name="Kim J."/>
            <person name="Mondo S.J."/>
            <person name="Hofstad B.A."/>
            <person name="Robles A."/>
            <person name="Haridas S."/>
            <person name="Riley R."/>
            <person name="LaButti K."/>
            <person name="Pangilinan J."/>
            <person name="Andreopoulos W."/>
            <person name="Lipzen A."/>
            <person name="Yan J."/>
            <person name="Wang M."/>
            <person name="Ng V."/>
            <person name="Grigoriev I.V."/>
            <person name="Spatafora J.W."/>
            <person name="Magnuson J.K."/>
            <person name="Baker S.E."/>
            <person name="Pomraning K.R."/>
        </authorList>
    </citation>
    <scope>NUCLEOTIDE SEQUENCE [LARGE SCALE GENOMIC DNA]</scope>
    <source>
        <strain evidence="2">CBS 10300</strain>
    </source>
</reference>
<accession>A0ACC3TN64</accession>
<organism evidence="1 2">
    <name type="scientific">Lipomyces orientalis</name>
    <dbReference type="NCBI Taxonomy" id="1233043"/>
    <lineage>
        <taxon>Eukaryota</taxon>
        <taxon>Fungi</taxon>
        <taxon>Dikarya</taxon>
        <taxon>Ascomycota</taxon>
        <taxon>Saccharomycotina</taxon>
        <taxon>Lipomycetes</taxon>
        <taxon>Lipomycetales</taxon>
        <taxon>Lipomycetaceae</taxon>
        <taxon>Lipomyces</taxon>
    </lineage>
</organism>
<dbReference type="Proteomes" id="UP001489719">
    <property type="component" value="Unassembled WGS sequence"/>
</dbReference>